<organism evidence="1 2">
    <name type="scientific">Cryptolaemus montrouzieri</name>
    <dbReference type="NCBI Taxonomy" id="559131"/>
    <lineage>
        <taxon>Eukaryota</taxon>
        <taxon>Metazoa</taxon>
        <taxon>Ecdysozoa</taxon>
        <taxon>Arthropoda</taxon>
        <taxon>Hexapoda</taxon>
        <taxon>Insecta</taxon>
        <taxon>Pterygota</taxon>
        <taxon>Neoptera</taxon>
        <taxon>Endopterygota</taxon>
        <taxon>Coleoptera</taxon>
        <taxon>Polyphaga</taxon>
        <taxon>Cucujiformia</taxon>
        <taxon>Coccinelloidea</taxon>
        <taxon>Coccinellidae</taxon>
        <taxon>Scymninae</taxon>
        <taxon>Scymnini</taxon>
        <taxon>Cryptolaemus</taxon>
    </lineage>
</organism>
<sequence>MKYKKKVRWKVRQICARGESEKKVRDESPVESTGKNAGEEWVEDVGEINCIENSSRTNLLTKVRTKDEICQWKAMKKSIERKSLKPMRLMLVV</sequence>
<dbReference type="AlphaFoldDB" id="A0ABD2P191"/>
<dbReference type="EMBL" id="JABFTP020000165">
    <property type="protein sequence ID" value="KAL3284300.1"/>
    <property type="molecule type" value="Genomic_DNA"/>
</dbReference>
<evidence type="ECO:0000313" key="2">
    <source>
        <dbReference type="Proteomes" id="UP001516400"/>
    </source>
</evidence>
<gene>
    <name evidence="1" type="ORF">HHI36_018458</name>
</gene>
<dbReference type="Proteomes" id="UP001516400">
    <property type="component" value="Unassembled WGS sequence"/>
</dbReference>
<keyword evidence="2" id="KW-1185">Reference proteome</keyword>
<reference evidence="1 2" key="1">
    <citation type="journal article" date="2021" name="BMC Biol.">
        <title>Horizontally acquired antibacterial genes associated with adaptive radiation of ladybird beetles.</title>
        <authorList>
            <person name="Li H.S."/>
            <person name="Tang X.F."/>
            <person name="Huang Y.H."/>
            <person name="Xu Z.Y."/>
            <person name="Chen M.L."/>
            <person name="Du X.Y."/>
            <person name="Qiu B.Y."/>
            <person name="Chen P.T."/>
            <person name="Zhang W."/>
            <person name="Slipinski A."/>
            <person name="Escalona H.E."/>
            <person name="Waterhouse R.M."/>
            <person name="Zwick A."/>
            <person name="Pang H."/>
        </authorList>
    </citation>
    <scope>NUCLEOTIDE SEQUENCE [LARGE SCALE GENOMIC DNA]</scope>
    <source>
        <strain evidence="1">SYSU2018</strain>
    </source>
</reference>
<name>A0ABD2P191_9CUCU</name>
<evidence type="ECO:0000313" key="1">
    <source>
        <dbReference type="EMBL" id="KAL3284300.1"/>
    </source>
</evidence>
<proteinExistence type="predicted"/>
<accession>A0ABD2P191</accession>
<comment type="caution">
    <text evidence="1">The sequence shown here is derived from an EMBL/GenBank/DDBJ whole genome shotgun (WGS) entry which is preliminary data.</text>
</comment>
<protein>
    <submittedName>
        <fullName evidence="1">Uncharacterized protein</fullName>
    </submittedName>
</protein>